<keyword evidence="2" id="KW-0732">Signal</keyword>
<evidence type="ECO:0000313" key="3">
    <source>
        <dbReference type="EMBL" id="XDU63203.1"/>
    </source>
</evidence>
<sequence>MKKILGLTAIMVLAMSQISFSAYRNTDADVKRLIKLGKQKQSHPAKEIETVTTESNDDEVEVVPAGEATSSEKARRMTEDAKAKAEAKIEKEKLAAQRKTEAKQLRAQRKNMSESKMMDIEIQRIKRRVEKINSNIEKYNHTNEMLEQMEERLDAIQNKLN</sequence>
<organism evidence="3">
    <name type="scientific">Leptotrichia alba</name>
    <dbReference type="NCBI Taxonomy" id="3239304"/>
    <lineage>
        <taxon>Bacteria</taxon>
        <taxon>Fusobacteriati</taxon>
        <taxon>Fusobacteriota</taxon>
        <taxon>Fusobacteriia</taxon>
        <taxon>Fusobacteriales</taxon>
        <taxon>Leptotrichiaceae</taxon>
        <taxon>Leptotrichia</taxon>
    </lineage>
</organism>
<dbReference type="KEGG" id="lala:AB8B28_05000"/>
<evidence type="ECO:0000256" key="1">
    <source>
        <dbReference type="SAM" id="Coils"/>
    </source>
</evidence>
<dbReference type="RefSeq" id="WP_369717211.1">
    <property type="nucleotide sequence ID" value="NZ_CP165647.1"/>
</dbReference>
<reference evidence="3" key="1">
    <citation type="submission" date="2024-07" db="EMBL/GenBank/DDBJ databases">
        <authorList>
            <person name="Li X.-J."/>
            <person name="Wang X."/>
        </authorList>
    </citation>
    <scope>NUCLEOTIDE SEQUENCE</scope>
    <source>
        <strain evidence="3">HSP-536</strain>
    </source>
</reference>
<feature type="chain" id="PRO_5044309858" evidence="2">
    <location>
        <begin position="22"/>
        <end position="161"/>
    </location>
</feature>
<protein>
    <submittedName>
        <fullName evidence="3">Uncharacterized protein</fullName>
    </submittedName>
</protein>
<dbReference type="AlphaFoldDB" id="A0AB39V694"/>
<dbReference type="EMBL" id="CP165647">
    <property type="protein sequence ID" value="XDU63203.1"/>
    <property type="molecule type" value="Genomic_DNA"/>
</dbReference>
<name>A0AB39V694_9FUSO</name>
<evidence type="ECO:0000256" key="2">
    <source>
        <dbReference type="SAM" id="SignalP"/>
    </source>
</evidence>
<gene>
    <name evidence="3" type="ORF">AB8B28_05000</name>
</gene>
<keyword evidence="1" id="KW-0175">Coiled coil</keyword>
<feature type="coiled-coil region" evidence="1">
    <location>
        <begin position="75"/>
        <end position="159"/>
    </location>
</feature>
<proteinExistence type="predicted"/>
<feature type="signal peptide" evidence="2">
    <location>
        <begin position="1"/>
        <end position="21"/>
    </location>
</feature>
<accession>A0AB39V694</accession>